<dbReference type="PANTHER" id="PTHR22752">
    <property type="entry name" value="G PROTEIN-COUPLED RECEPTOR"/>
    <property type="match status" value="1"/>
</dbReference>
<evidence type="ECO:0000256" key="8">
    <source>
        <dbReference type="ARBA" id="ARBA00023224"/>
    </source>
</evidence>
<keyword evidence="5" id="KW-0297">G-protein coupled receptor</keyword>
<feature type="transmembrane region" description="Helical" evidence="9">
    <location>
        <begin position="231"/>
        <end position="250"/>
    </location>
</feature>
<evidence type="ECO:0000256" key="2">
    <source>
        <dbReference type="ARBA" id="ARBA00022475"/>
    </source>
</evidence>
<comment type="caution">
    <text evidence="11">The sequence shown here is derived from an EMBL/GenBank/DDBJ whole genome shotgun (WGS) entry which is preliminary data.</text>
</comment>
<dbReference type="PRINTS" id="PR00237">
    <property type="entry name" value="GPCRRHODOPSN"/>
</dbReference>
<protein>
    <recommendedName>
        <fullName evidence="10">G-protein coupled receptors family 1 profile domain-containing protein</fullName>
    </recommendedName>
</protein>
<feature type="transmembrane region" description="Helical" evidence="9">
    <location>
        <begin position="170"/>
        <end position="190"/>
    </location>
</feature>
<dbReference type="PROSITE" id="PS50262">
    <property type="entry name" value="G_PROTEIN_RECEP_F1_2"/>
    <property type="match status" value="1"/>
</dbReference>
<keyword evidence="4 9" id="KW-1133">Transmembrane helix</keyword>
<feature type="domain" description="G-protein coupled receptors family 1 profile" evidence="10">
    <location>
        <begin position="21"/>
        <end position="287"/>
    </location>
</feature>
<name>A0A3M6U2H7_POCDA</name>
<keyword evidence="2" id="KW-1003">Cell membrane</keyword>
<proteinExistence type="predicted"/>
<evidence type="ECO:0000259" key="10">
    <source>
        <dbReference type="PROSITE" id="PS50262"/>
    </source>
</evidence>
<keyword evidence="7" id="KW-0675">Receptor</keyword>
<feature type="transmembrane region" description="Helical" evidence="9">
    <location>
        <begin position="270"/>
        <end position="289"/>
    </location>
</feature>
<organism evidence="11 12">
    <name type="scientific">Pocillopora damicornis</name>
    <name type="common">Cauliflower coral</name>
    <name type="synonym">Millepora damicornis</name>
    <dbReference type="NCBI Taxonomy" id="46731"/>
    <lineage>
        <taxon>Eukaryota</taxon>
        <taxon>Metazoa</taxon>
        <taxon>Cnidaria</taxon>
        <taxon>Anthozoa</taxon>
        <taxon>Hexacorallia</taxon>
        <taxon>Scleractinia</taxon>
        <taxon>Astrocoeniina</taxon>
        <taxon>Pocilloporidae</taxon>
        <taxon>Pocillopora</taxon>
    </lineage>
</organism>
<accession>A0A3M6U2H7</accession>
<keyword evidence="3 9" id="KW-0812">Transmembrane</keyword>
<comment type="subcellular location">
    <subcellularLocation>
        <location evidence="1">Cell membrane</location>
        <topology evidence="1">Multi-pass membrane protein</topology>
    </subcellularLocation>
</comment>
<evidence type="ECO:0000256" key="7">
    <source>
        <dbReference type="ARBA" id="ARBA00023170"/>
    </source>
</evidence>
<dbReference type="CDD" id="cd00637">
    <property type="entry name" value="7tm_classA_rhodopsin-like"/>
    <property type="match status" value="1"/>
</dbReference>
<feature type="transmembrane region" description="Helical" evidence="9">
    <location>
        <begin position="83"/>
        <end position="103"/>
    </location>
</feature>
<evidence type="ECO:0000256" key="6">
    <source>
        <dbReference type="ARBA" id="ARBA00023136"/>
    </source>
</evidence>
<evidence type="ECO:0000256" key="9">
    <source>
        <dbReference type="SAM" id="Phobius"/>
    </source>
</evidence>
<dbReference type="AlphaFoldDB" id="A0A3M6U2H7"/>
<evidence type="ECO:0000256" key="4">
    <source>
        <dbReference type="ARBA" id="ARBA00022989"/>
    </source>
</evidence>
<dbReference type="Proteomes" id="UP000275408">
    <property type="component" value="Unassembled WGS sequence"/>
</dbReference>
<dbReference type="GO" id="GO:0005886">
    <property type="term" value="C:plasma membrane"/>
    <property type="evidence" value="ECO:0007669"/>
    <property type="project" value="UniProtKB-SubCell"/>
</dbReference>
<feature type="transmembrane region" description="Helical" evidence="9">
    <location>
        <begin position="41"/>
        <end position="63"/>
    </location>
</feature>
<dbReference type="STRING" id="46731.A0A3M6U2H7"/>
<evidence type="ECO:0000313" key="11">
    <source>
        <dbReference type="EMBL" id="RMX47749.1"/>
    </source>
</evidence>
<dbReference type="Gene3D" id="1.20.1070.10">
    <property type="entry name" value="Rhodopsin 7-helix transmembrane proteins"/>
    <property type="match status" value="1"/>
</dbReference>
<evidence type="ECO:0000256" key="3">
    <source>
        <dbReference type="ARBA" id="ARBA00022692"/>
    </source>
</evidence>
<dbReference type="OrthoDB" id="10055255at2759"/>
<dbReference type="InterPro" id="IPR017452">
    <property type="entry name" value="GPCR_Rhodpsn_7TM"/>
</dbReference>
<keyword evidence="8" id="KW-0807">Transducer</keyword>
<keyword evidence="12" id="KW-1185">Reference proteome</keyword>
<dbReference type="GO" id="GO:0004930">
    <property type="term" value="F:G protein-coupled receptor activity"/>
    <property type="evidence" value="ECO:0007669"/>
    <property type="project" value="UniProtKB-KW"/>
</dbReference>
<reference evidence="11 12" key="1">
    <citation type="journal article" date="2018" name="Sci. Rep.">
        <title>Comparative analysis of the Pocillopora damicornis genome highlights role of immune system in coral evolution.</title>
        <authorList>
            <person name="Cunning R."/>
            <person name="Bay R.A."/>
            <person name="Gillette P."/>
            <person name="Baker A.C."/>
            <person name="Traylor-Knowles N."/>
        </authorList>
    </citation>
    <scope>NUCLEOTIDE SEQUENCE [LARGE SCALE GENOMIC DNA]</scope>
    <source>
        <strain evidence="11">RSMAS</strain>
        <tissue evidence="11">Whole animal</tissue>
    </source>
</reference>
<sequence>MSFHQIIAVLHAIFNIVGLPGNVLVFMTIAFERRFNVMRYILLASLAASDILCLILTNSFRIASIAEEKWRYGQTMCYLNPFFVRYFYFNTVLHLIAVSYERYKAIVRSPLTHDGTMTKCKSVFIALIWIVPILVSIGPFLGFGNYVYNPEVFFCEQGWSVHDDSIARNIALYVIGMFLVPFLVIVFLNWRVLKTANILKRNAAAPILNERTVGAEIHRKETLRRMNERKAAVDVSIIIAAFLLCFLPGWIVGLCRQFVKNVKIPAEVTLSTTCIFFVSSVCNPIIYSIRKREFRTRVKNLFRRVGVAPHVSPNEISCQVESASLPLRRQSNAFFLKTRRGPLLSFSGCQQGSDQFLSIEAGVMSQRPCLSPIPEMDTDSELHFSEIPIDYQLRNCESEVLPSQIHSLHLGRVGFTKENTLTFL</sequence>
<dbReference type="InterPro" id="IPR000276">
    <property type="entry name" value="GPCR_Rhodpsn"/>
</dbReference>
<evidence type="ECO:0000256" key="5">
    <source>
        <dbReference type="ARBA" id="ARBA00023040"/>
    </source>
</evidence>
<dbReference type="EMBL" id="RCHS01002373">
    <property type="protein sequence ID" value="RMX47749.1"/>
    <property type="molecule type" value="Genomic_DNA"/>
</dbReference>
<keyword evidence="6 9" id="KW-0472">Membrane</keyword>
<gene>
    <name evidence="11" type="ORF">pdam_00011787</name>
</gene>
<dbReference type="SUPFAM" id="SSF81321">
    <property type="entry name" value="Family A G protein-coupled receptor-like"/>
    <property type="match status" value="1"/>
</dbReference>
<feature type="transmembrane region" description="Helical" evidence="9">
    <location>
        <begin position="123"/>
        <end position="143"/>
    </location>
</feature>
<evidence type="ECO:0000256" key="1">
    <source>
        <dbReference type="ARBA" id="ARBA00004651"/>
    </source>
</evidence>
<evidence type="ECO:0000313" key="12">
    <source>
        <dbReference type="Proteomes" id="UP000275408"/>
    </source>
</evidence>
<feature type="transmembrane region" description="Helical" evidence="9">
    <location>
        <begin position="6"/>
        <end position="29"/>
    </location>
</feature>
<dbReference type="Pfam" id="PF00001">
    <property type="entry name" value="7tm_1"/>
    <property type="match status" value="1"/>
</dbReference>
<dbReference type="SMART" id="SM01381">
    <property type="entry name" value="7TM_GPCR_Srsx"/>
    <property type="match status" value="1"/>
</dbReference>